<dbReference type="AlphaFoldDB" id="A0A5M5DTP0"/>
<evidence type="ECO:0000313" key="1">
    <source>
        <dbReference type="EMBL" id="KAA4091715.1"/>
    </source>
</evidence>
<proteinExistence type="predicted"/>
<comment type="caution">
    <text evidence="1">The sequence shown here is derived from an EMBL/GenBank/DDBJ whole genome shotgun (WGS) entry which is preliminary data.</text>
</comment>
<sequence length="117" mass="13653">MEKNDSYDLELAKYIWSILKTQITIFMSWGVEPKSMKVIDGGLKFECNGFKHTGKVQIVLDEGKDLFEVHLISENGEKVKTIEDVFLDKLISVVDENIEKTEDYKKRISETYHIMEF</sequence>
<accession>A0A5M5DTP0</accession>
<dbReference type="RefSeq" id="WP_004320032.1">
    <property type="nucleotide sequence ID" value="NZ_JAHYOK010000038.1"/>
</dbReference>
<keyword evidence="2" id="KW-1185">Reference proteome</keyword>
<gene>
    <name evidence="1" type="ORF">F3D66_22710</name>
</gene>
<protein>
    <submittedName>
        <fullName evidence="1">Uncharacterized protein</fullName>
    </submittedName>
</protein>
<dbReference type="Proteomes" id="UP000473905">
    <property type="component" value="Unassembled WGS sequence"/>
</dbReference>
<name>A0A5M5DTP0_BACOV</name>
<dbReference type="EMBL" id="VWKB01000036">
    <property type="protein sequence ID" value="KAA4091715.1"/>
    <property type="molecule type" value="Genomic_DNA"/>
</dbReference>
<evidence type="ECO:0000313" key="2">
    <source>
        <dbReference type="Proteomes" id="UP000473905"/>
    </source>
</evidence>
<organism evidence="1 2">
    <name type="scientific">Bacteroides ovatus</name>
    <dbReference type="NCBI Taxonomy" id="28116"/>
    <lineage>
        <taxon>Bacteria</taxon>
        <taxon>Pseudomonadati</taxon>
        <taxon>Bacteroidota</taxon>
        <taxon>Bacteroidia</taxon>
        <taxon>Bacteroidales</taxon>
        <taxon>Bacteroidaceae</taxon>
        <taxon>Bacteroides</taxon>
    </lineage>
</organism>
<reference evidence="1 2" key="1">
    <citation type="journal article" date="2019" name="Nat. Med.">
        <title>A library of human gut bacterial isolates paired with longitudinal multiomics data enables mechanistic microbiome research.</title>
        <authorList>
            <person name="Poyet M."/>
            <person name="Groussin M."/>
            <person name="Gibbons S.M."/>
            <person name="Avila-Pacheco J."/>
            <person name="Jiang X."/>
            <person name="Kearney S.M."/>
            <person name="Perrotta A.R."/>
            <person name="Berdy B."/>
            <person name="Zhao S."/>
            <person name="Lieberman T.D."/>
            <person name="Swanson P.K."/>
            <person name="Smith M."/>
            <person name="Roesemann S."/>
            <person name="Alexander J.E."/>
            <person name="Rich S.A."/>
            <person name="Livny J."/>
            <person name="Vlamakis H."/>
            <person name="Clish C."/>
            <person name="Bullock K."/>
            <person name="Deik A."/>
            <person name="Scott J."/>
            <person name="Pierce K.A."/>
            <person name="Xavier R.J."/>
            <person name="Alm E.J."/>
        </authorList>
    </citation>
    <scope>NUCLEOTIDE SEQUENCE [LARGE SCALE GENOMIC DNA]</scope>
    <source>
        <strain evidence="1 2">BIOML-A134</strain>
    </source>
</reference>